<keyword evidence="1" id="KW-1133">Transmembrane helix</keyword>
<name>A0A9K3LQ92_9STRA</name>
<dbReference type="OrthoDB" id="51676at2759"/>
<dbReference type="Pfam" id="PF18922">
    <property type="entry name" value="DUF5672"/>
    <property type="match status" value="1"/>
</dbReference>
<feature type="transmembrane region" description="Helical" evidence="1">
    <location>
        <begin position="21"/>
        <end position="39"/>
    </location>
</feature>
<reference evidence="3" key="2">
    <citation type="submission" date="2021-04" db="EMBL/GenBank/DDBJ databases">
        <authorList>
            <person name="Podell S."/>
        </authorList>
    </citation>
    <scope>NUCLEOTIDE SEQUENCE</scope>
    <source>
        <strain evidence="3">Hildebrandi</strain>
    </source>
</reference>
<dbReference type="AlphaFoldDB" id="A0A9K3LQ92"/>
<evidence type="ECO:0000259" key="2">
    <source>
        <dbReference type="Pfam" id="PF18922"/>
    </source>
</evidence>
<dbReference type="InterPro" id="IPR043729">
    <property type="entry name" value="DUF5672"/>
</dbReference>
<evidence type="ECO:0000256" key="1">
    <source>
        <dbReference type="SAM" id="Phobius"/>
    </source>
</evidence>
<accession>A0A9K3LQ92</accession>
<comment type="caution">
    <text evidence="3">The sequence shown here is derived from an EMBL/GenBank/DDBJ whole genome shotgun (WGS) entry which is preliminary data.</text>
</comment>
<keyword evidence="4" id="KW-1185">Reference proteome</keyword>
<feature type="domain" description="DUF5672" evidence="2">
    <location>
        <begin position="204"/>
        <end position="385"/>
    </location>
</feature>
<keyword evidence="1" id="KW-0812">Transmembrane</keyword>
<evidence type="ECO:0000313" key="3">
    <source>
        <dbReference type="EMBL" id="KAG7366137.1"/>
    </source>
</evidence>
<proteinExistence type="predicted"/>
<reference evidence="3" key="1">
    <citation type="journal article" date="2021" name="Sci. Rep.">
        <title>Diploid genomic architecture of Nitzschia inconspicua, an elite biomass production diatom.</title>
        <authorList>
            <person name="Oliver A."/>
            <person name="Podell S."/>
            <person name="Pinowska A."/>
            <person name="Traller J.C."/>
            <person name="Smith S.R."/>
            <person name="McClure R."/>
            <person name="Beliaev A."/>
            <person name="Bohutskyi P."/>
            <person name="Hill E.A."/>
            <person name="Rabines A."/>
            <person name="Zheng H."/>
            <person name="Allen L.Z."/>
            <person name="Kuo A."/>
            <person name="Grigoriev I.V."/>
            <person name="Allen A.E."/>
            <person name="Hazlebeck D."/>
            <person name="Allen E.E."/>
        </authorList>
    </citation>
    <scope>NUCLEOTIDE SEQUENCE</scope>
    <source>
        <strain evidence="3">Hildebrandi</strain>
    </source>
</reference>
<organism evidence="3 4">
    <name type="scientific">Nitzschia inconspicua</name>
    <dbReference type="NCBI Taxonomy" id="303405"/>
    <lineage>
        <taxon>Eukaryota</taxon>
        <taxon>Sar</taxon>
        <taxon>Stramenopiles</taxon>
        <taxon>Ochrophyta</taxon>
        <taxon>Bacillariophyta</taxon>
        <taxon>Bacillariophyceae</taxon>
        <taxon>Bacillariophycidae</taxon>
        <taxon>Bacillariales</taxon>
        <taxon>Bacillariaceae</taxon>
        <taxon>Nitzschia</taxon>
    </lineage>
</organism>
<gene>
    <name evidence="3" type="ORF">IV203_028807</name>
</gene>
<dbReference type="EMBL" id="JAGRRH010000007">
    <property type="protein sequence ID" value="KAG7366137.1"/>
    <property type="molecule type" value="Genomic_DNA"/>
</dbReference>
<sequence>MTILLKRDVTGNHTKNSRRRSVRLLASVVAISLLVILQFPSVSLFDYASDVSFESTEARSEQRSSLSHSQRLNFTLQPLYQNPTILKKNCSVTVLFVDPNLGKDSMWALESVVANILPLETTCVLLQTSVCEFISSTDGHIDAATGAIAIQESSNKTELYDYNRKAQQVRQLAEPLFGKLIDRGNVRMKVLNHSRYNLKSCHNFYNPSHLLENYHFWGPDEFLPEDSDLILMMQGDAVLCHELNVDKWKDVAWVGAPWPARKGKQPWHFCSFFPKSWKEFHEHAGSTNIPTFPTDDQLCTDTSFGPQGNGGLGLRSRSWLRKAIEYCPVVSRTISGLSQQQYDAAPCKATNVAAEDIYFVTILRGIGAPLPNNFEAALFSMELRSPNAIAEQYSLNQTLMEAMVQRRWYSPTDPSGMEYYKTMLQQGQNLSSQGIDPLIPIGVHKPWNDFLRKRILEDYLNDQCPYMKHVVESSKYGRKHIEEMKAAAK</sequence>
<dbReference type="Proteomes" id="UP000693970">
    <property type="component" value="Unassembled WGS sequence"/>
</dbReference>
<evidence type="ECO:0000313" key="4">
    <source>
        <dbReference type="Proteomes" id="UP000693970"/>
    </source>
</evidence>
<keyword evidence="1" id="KW-0472">Membrane</keyword>
<protein>
    <recommendedName>
        <fullName evidence="2">DUF5672 domain-containing protein</fullName>
    </recommendedName>
</protein>